<name>A0A8H3H0S8_9AGAM</name>
<feature type="compositionally biased region" description="Basic and acidic residues" evidence="1">
    <location>
        <begin position="351"/>
        <end position="376"/>
    </location>
</feature>
<reference evidence="2" key="1">
    <citation type="submission" date="2021-01" db="EMBL/GenBank/DDBJ databases">
        <authorList>
            <person name="Kaushik A."/>
        </authorList>
    </citation>
    <scope>NUCLEOTIDE SEQUENCE</scope>
    <source>
        <strain evidence="2">Type strain: AG8-Rh-89/</strain>
    </source>
</reference>
<proteinExistence type="predicted"/>
<feature type="region of interest" description="Disordered" evidence="1">
    <location>
        <begin position="340"/>
        <end position="376"/>
    </location>
</feature>
<accession>A0A8H3H0S8</accession>
<gene>
    <name evidence="2" type="ORF">RDB_LOCUS69238</name>
</gene>
<comment type="caution">
    <text evidence="2">The sequence shown here is derived from an EMBL/GenBank/DDBJ whole genome shotgun (WGS) entry which is preliminary data.</text>
</comment>
<dbReference type="AlphaFoldDB" id="A0A8H3H0S8"/>
<feature type="compositionally biased region" description="Low complexity" evidence="1">
    <location>
        <begin position="279"/>
        <end position="299"/>
    </location>
</feature>
<organism evidence="2 3">
    <name type="scientific">Rhizoctonia solani</name>
    <dbReference type="NCBI Taxonomy" id="456999"/>
    <lineage>
        <taxon>Eukaryota</taxon>
        <taxon>Fungi</taxon>
        <taxon>Dikarya</taxon>
        <taxon>Basidiomycota</taxon>
        <taxon>Agaricomycotina</taxon>
        <taxon>Agaricomycetes</taxon>
        <taxon>Cantharellales</taxon>
        <taxon>Ceratobasidiaceae</taxon>
        <taxon>Rhizoctonia</taxon>
    </lineage>
</organism>
<protein>
    <submittedName>
        <fullName evidence="2">Uncharacterized protein</fullName>
    </submittedName>
</protein>
<evidence type="ECO:0000256" key="1">
    <source>
        <dbReference type="SAM" id="MobiDB-lite"/>
    </source>
</evidence>
<sequence>MVQLSHTLAQMNLKHVRQQNVATNFRGCNPARGRRGGIQYHRNGPPPAYRNIWRRHNRSLEGSEVDHDEGILDNNNASIDTFDLLFGLLAPPLPAGLPPLEVAAQAPPMTMTLPGTTRGFEGHPGPRNTPVLAPGLAHLFVDGPVYTHVPARAPAIPDLIERVPLVPPLHLAPDPTQRGMVTQLMNNLSAKLSRAIRSVENIISVTETLNDRVKRSHQHDRRLDLPTRIAQSSISTAAEYPKLDGQCNHGSALSGGGSLVNNQGKPSDASALRSVEAPESSVDGTDSGSTSGSECGTKSTKAERHDDPVLGDVTNHVARWTTVGDDVMMHDTSNALKTMQLEQRGVSPKELQLKPDAGRRTTEGREGKGKGDGGGQ</sequence>
<evidence type="ECO:0000313" key="3">
    <source>
        <dbReference type="Proteomes" id="UP000663850"/>
    </source>
</evidence>
<feature type="region of interest" description="Disordered" evidence="1">
    <location>
        <begin position="248"/>
        <end position="309"/>
    </location>
</feature>
<dbReference type="EMBL" id="CAJMWZ010003559">
    <property type="protein sequence ID" value="CAE6476092.1"/>
    <property type="molecule type" value="Genomic_DNA"/>
</dbReference>
<evidence type="ECO:0000313" key="2">
    <source>
        <dbReference type="EMBL" id="CAE6476092.1"/>
    </source>
</evidence>
<dbReference type="Proteomes" id="UP000663850">
    <property type="component" value="Unassembled WGS sequence"/>
</dbReference>